<evidence type="ECO:0000256" key="1">
    <source>
        <dbReference type="SAM" id="MobiDB-lite"/>
    </source>
</evidence>
<sequence>MPDPSSGPATGGAPRFPLQSRSLSYSFTEPPSRPLTPLYSFPPVQVTEPHTQLRSSAFFSTSEPFAPEELFLSPPPVATGPSASPSVAGPTPTAPPPGLPHFTSFMQSTAAGSAFRPRYDYGTPLPVSPHVTAHPDIYPASYLSILLQSLPPISAFPSPYHDVIADVQEVFLASHASLAPPLAVSEAVAVLHHAIRHLPRDPASRATTGAPTAPSAPSVPPSVRLSPNLSPVDTCLLFSHIVQATLCSPTYVSDSQLIDIVTYLLDLEPIRDGVESLILANPFLIERARTLRAVIISDVRDIQDRIPPLHEQFPFPSPFIQAPPPLPPLEPSRPPSPRPPSRMEGVVNVPIPTGPPGLLGSMHAPHNAPPSPPPFPPPSPRRDAAGRLVPLSQPPACPPPATRHATSTGIVCDICRDPHPTTKHLAVANRKAKKRRRPPPRPLSLLRPPILAPAPSPPRPPTRSCSRARLPGTHEPPTPPPTPA</sequence>
<proteinExistence type="predicted"/>
<protein>
    <submittedName>
        <fullName evidence="2">Uncharacterized protein</fullName>
    </submittedName>
</protein>
<gene>
    <name evidence="2" type="ORF">GSI_15392</name>
</gene>
<dbReference type="AlphaFoldDB" id="A0A2G8RMF9"/>
<reference evidence="2 3" key="1">
    <citation type="journal article" date="2015" name="Sci. Rep.">
        <title>Chromosome-level genome map provides insights into diverse defense mechanisms in the medicinal fungus Ganoderma sinense.</title>
        <authorList>
            <person name="Zhu Y."/>
            <person name="Xu J."/>
            <person name="Sun C."/>
            <person name="Zhou S."/>
            <person name="Xu H."/>
            <person name="Nelson D.R."/>
            <person name="Qian J."/>
            <person name="Song J."/>
            <person name="Luo H."/>
            <person name="Xiang L."/>
            <person name="Li Y."/>
            <person name="Xu Z."/>
            <person name="Ji A."/>
            <person name="Wang L."/>
            <person name="Lu S."/>
            <person name="Hayward A."/>
            <person name="Sun W."/>
            <person name="Li X."/>
            <person name="Schwartz D.C."/>
            <person name="Wang Y."/>
            <person name="Chen S."/>
        </authorList>
    </citation>
    <scope>NUCLEOTIDE SEQUENCE [LARGE SCALE GENOMIC DNA]</scope>
    <source>
        <strain evidence="2 3">ZZ0214-1</strain>
    </source>
</reference>
<evidence type="ECO:0000313" key="3">
    <source>
        <dbReference type="Proteomes" id="UP000230002"/>
    </source>
</evidence>
<feature type="compositionally biased region" description="Pro residues" evidence="1">
    <location>
        <begin position="450"/>
        <end position="461"/>
    </location>
</feature>
<dbReference type="PANTHER" id="PTHR45691">
    <property type="entry name" value="PROTEIN DIAPHANOUS"/>
    <property type="match status" value="1"/>
</dbReference>
<feature type="compositionally biased region" description="Pro residues" evidence="1">
    <location>
        <begin position="367"/>
        <end position="379"/>
    </location>
</feature>
<dbReference type="GO" id="GO:0005884">
    <property type="term" value="C:actin filament"/>
    <property type="evidence" value="ECO:0007669"/>
    <property type="project" value="TreeGrafter"/>
</dbReference>
<dbReference type="InterPro" id="IPR051412">
    <property type="entry name" value="Formin_Homology_Diaphanous_sf"/>
</dbReference>
<feature type="compositionally biased region" description="Low complexity" evidence="1">
    <location>
        <begin position="204"/>
        <end position="222"/>
    </location>
</feature>
<feature type="region of interest" description="Disordered" evidence="1">
    <location>
        <begin position="201"/>
        <end position="222"/>
    </location>
</feature>
<feature type="region of interest" description="Disordered" evidence="1">
    <location>
        <begin position="1"/>
        <end position="31"/>
    </location>
</feature>
<feature type="region of interest" description="Disordered" evidence="1">
    <location>
        <begin position="72"/>
        <end position="101"/>
    </location>
</feature>
<feature type="compositionally biased region" description="Basic residues" evidence="1">
    <location>
        <begin position="430"/>
        <end position="439"/>
    </location>
</feature>
<organism evidence="2 3">
    <name type="scientific">Ganoderma sinense ZZ0214-1</name>
    <dbReference type="NCBI Taxonomy" id="1077348"/>
    <lineage>
        <taxon>Eukaryota</taxon>
        <taxon>Fungi</taxon>
        <taxon>Dikarya</taxon>
        <taxon>Basidiomycota</taxon>
        <taxon>Agaricomycotina</taxon>
        <taxon>Agaricomycetes</taxon>
        <taxon>Polyporales</taxon>
        <taxon>Polyporaceae</taxon>
        <taxon>Ganoderma</taxon>
    </lineage>
</organism>
<dbReference type="EMBL" id="AYKW01000069">
    <property type="protein sequence ID" value="PIL22699.1"/>
    <property type="molecule type" value="Genomic_DNA"/>
</dbReference>
<feature type="region of interest" description="Disordered" evidence="1">
    <location>
        <begin position="320"/>
        <end position="484"/>
    </location>
</feature>
<accession>A0A2G8RMF9</accession>
<feature type="compositionally biased region" description="Low complexity" evidence="1">
    <location>
        <begin position="79"/>
        <end position="91"/>
    </location>
</feature>
<dbReference type="PANTHER" id="PTHR45691:SF1">
    <property type="entry name" value="FH2 DOMAIN-CONTAINING PROTEIN 1-RELATED"/>
    <property type="match status" value="1"/>
</dbReference>
<feature type="compositionally biased region" description="Pro residues" evidence="1">
    <location>
        <begin position="474"/>
        <end position="484"/>
    </location>
</feature>
<feature type="compositionally biased region" description="Pro residues" evidence="1">
    <location>
        <begin position="392"/>
        <end position="401"/>
    </location>
</feature>
<keyword evidence="3" id="KW-1185">Reference proteome</keyword>
<feature type="compositionally biased region" description="Polar residues" evidence="1">
    <location>
        <begin position="19"/>
        <end position="29"/>
    </location>
</feature>
<dbReference type="Proteomes" id="UP000230002">
    <property type="component" value="Unassembled WGS sequence"/>
</dbReference>
<comment type="caution">
    <text evidence="2">The sequence shown here is derived from an EMBL/GenBank/DDBJ whole genome shotgun (WGS) entry which is preliminary data.</text>
</comment>
<feature type="compositionally biased region" description="Pro residues" evidence="1">
    <location>
        <begin position="320"/>
        <end position="340"/>
    </location>
</feature>
<name>A0A2G8RMF9_9APHY</name>
<evidence type="ECO:0000313" key="2">
    <source>
        <dbReference type="EMBL" id="PIL22699.1"/>
    </source>
</evidence>
<dbReference type="GO" id="GO:0030041">
    <property type="term" value="P:actin filament polymerization"/>
    <property type="evidence" value="ECO:0007669"/>
    <property type="project" value="TreeGrafter"/>
</dbReference>